<evidence type="ECO:0000256" key="1">
    <source>
        <dbReference type="PROSITE-ProRule" id="PRU01251"/>
    </source>
</evidence>
<dbReference type="Gene3D" id="1.10.1780.10">
    <property type="entry name" value="Clp, N-terminal domain"/>
    <property type="match status" value="1"/>
</dbReference>
<feature type="region of interest" description="Disordered" evidence="2">
    <location>
        <begin position="220"/>
        <end position="266"/>
    </location>
</feature>
<keyword evidence="5" id="KW-1185">Reference proteome</keyword>
<dbReference type="InterPro" id="IPR036628">
    <property type="entry name" value="Clp_N_dom_sf"/>
</dbReference>
<organism evidence="4 5">
    <name type="scientific">Streptomyces cacaoi</name>
    <dbReference type="NCBI Taxonomy" id="1898"/>
    <lineage>
        <taxon>Bacteria</taxon>
        <taxon>Bacillati</taxon>
        <taxon>Actinomycetota</taxon>
        <taxon>Actinomycetes</taxon>
        <taxon>Kitasatosporales</taxon>
        <taxon>Streptomycetaceae</taxon>
        <taxon>Streptomyces</taxon>
    </lineage>
</organism>
<dbReference type="EMBL" id="BJMM01000057">
    <property type="protein sequence ID" value="GEB53633.1"/>
    <property type="molecule type" value="Genomic_DNA"/>
</dbReference>
<protein>
    <recommendedName>
        <fullName evidence="3">Clp R domain-containing protein</fullName>
    </recommendedName>
</protein>
<dbReference type="AlphaFoldDB" id="A0A4Y3RAB5"/>
<dbReference type="RefSeq" id="WP_230989014.1">
    <property type="nucleotide sequence ID" value="NZ_BJMM01000057.1"/>
</dbReference>
<dbReference type="SUPFAM" id="SSF81923">
    <property type="entry name" value="Double Clp-N motif"/>
    <property type="match status" value="1"/>
</dbReference>
<keyword evidence="1" id="KW-0677">Repeat</keyword>
<accession>A0A4Y3RAB5</accession>
<name>A0A4Y3RAB5_STRCI</name>
<proteinExistence type="predicted"/>
<evidence type="ECO:0000313" key="5">
    <source>
        <dbReference type="Proteomes" id="UP000319210"/>
    </source>
</evidence>
<gene>
    <name evidence="4" type="ORF">SCA03_61840</name>
</gene>
<feature type="domain" description="Clp R" evidence="3">
    <location>
        <begin position="94"/>
        <end position="236"/>
    </location>
</feature>
<comment type="caution">
    <text evidence="4">The sequence shown here is derived from an EMBL/GenBank/DDBJ whole genome shotgun (WGS) entry which is preliminary data.</text>
</comment>
<evidence type="ECO:0000313" key="4">
    <source>
        <dbReference type="EMBL" id="GEB53633.1"/>
    </source>
</evidence>
<dbReference type="PROSITE" id="PS51903">
    <property type="entry name" value="CLP_R"/>
    <property type="match status" value="1"/>
</dbReference>
<dbReference type="InterPro" id="IPR004176">
    <property type="entry name" value="Clp_R_N"/>
</dbReference>
<evidence type="ECO:0000259" key="3">
    <source>
        <dbReference type="PROSITE" id="PS51903"/>
    </source>
</evidence>
<dbReference type="Pfam" id="PF02861">
    <property type="entry name" value="Clp_N"/>
    <property type="match status" value="1"/>
</dbReference>
<sequence>MPLPDLDDLIAEVDRTCATAHRPGGQEQPDWLELLTAAAAVSGQLQSLADDLVEDYVEHCRMHGCSWKDIGTALGVTRQAVQQRFHAPHKRYGPEVMAEELRQAMTQVKQAAVQHRNNYIGTEHLLWGLTAEDNGGTRLLAASGVAAHDIHRAAQARLGTGASQAAERIAWTPYARKAMAFAEARSQEAGRDLIDCADLLVGLARVGRGVAARILTDAGFDASEDSGPKTPGPEGSGPEGSNLEGSNLEGSGAGGDAARAEHAPVG</sequence>
<dbReference type="Proteomes" id="UP000319210">
    <property type="component" value="Unassembled WGS sequence"/>
</dbReference>
<evidence type="ECO:0000256" key="2">
    <source>
        <dbReference type="SAM" id="MobiDB-lite"/>
    </source>
</evidence>
<reference evidence="4 5" key="1">
    <citation type="submission" date="2019-06" db="EMBL/GenBank/DDBJ databases">
        <title>Whole genome shotgun sequence of Streptomyces cacaoi subsp. cacaoi NBRC 12748.</title>
        <authorList>
            <person name="Hosoyama A."/>
            <person name="Uohara A."/>
            <person name="Ohji S."/>
            <person name="Ichikawa N."/>
        </authorList>
    </citation>
    <scope>NUCLEOTIDE SEQUENCE [LARGE SCALE GENOMIC DNA]</scope>
    <source>
        <strain evidence="4 5">NBRC 12748</strain>
    </source>
</reference>